<dbReference type="SUPFAM" id="SSF46785">
    <property type="entry name" value="Winged helix' DNA-binding domain"/>
    <property type="match status" value="1"/>
</dbReference>
<dbReference type="RefSeq" id="WP_036852044.1">
    <property type="nucleotide sequence ID" value="NZ_JQJD01000047.1"/>
</dbReference>
<dbReference type="GO" id="GO:0003677">
    <property type="term" value="F:DNA binding"/>
    <property type="evidence" value="ECO:0007669"/>
    <property type="project" value="UniProtKB-KW"/>
</dbReference>
<protein>
    <submittedName>
        <fullName evidence="5">Transcriptional regulator</fullName>
    </submittedName>
</protein>
<gene>
    <name evidence="5" type="ORF">HQ35_07035</name>
</gene>
<dbReference type="GO" id="GO:0045892">
    <property type="term" value="P:negative regulation of DNA-templated transcription"/>
    <property type="evidence" value="ECO:0007669"/>
    <property type="project" value="InterPro"/>
</dbReference>
<accession>A0A0A2ELL3</accession>
<evidence type="ECO:0000256" key="3">
    <source>
        <dbReference type="ARBA" id="ARBA00023125"/>
    </source>
</evidence>
<comment type="caution">
    <text evidence="5">The sequence shown here is derived from an EMBL/GenBank/DDBJ whole genome shotgun (WGS) entry which is preliminary data.</text>
</comment>
<keyword evidence="3" id="KW-0238">DNA-binding</keyword>
<organism evidence="5 6">
    <name type="scientific">Porphyromonas cangingivalis</name>
    <dbReference type="NCBI Taxonomy" id="36874"/>
    <lineage>
        <taxon>Bacteria</taxon>
        <taxon>Pseudomonadati</taxon>
        <taxon>Bacteroidota</taxon>
        <taxon>Bacteroidia</taxon>
        <taxon>Bacteroidales</taxon>
        <taxon>Porphyromonadaceae</taxon>
        <taxon>Porphyromonas</taxon>
    </lineage>
</organism>
<dbReference type="InterPro" id="IPR036388">
    <property type="entry name" value="WH-like_DNA-bd_sf"/>
</dbReference>
<keyword evidence="4" id="KW-0804">Transcription</keyword>
<reference evidence="5 6" key="1">
    <citation type="submission" date="2014-08" db="EMBL/GenBank/DDBJ databases">
        <title>Porphyromonas cangingivalis strain:COT-109_OH1386 Genome sequencing.</title>
        <authorList>
            <person name="Wallis C."/>
            <person name="Deusch O."/>
            <person name="O'Flynn C."/>
            <person name="Davis I."/>
            <person name="Jospin G."/>
            <person name="Darling A.E."/>
            <person name="Coil D.A."/>
            <person name="Alexiev A."/>
            <person name="Horsfall A."/>
            <person name="Kirkwood N."/>
            <person name="Harris S."/>
            <person name="Eisen J.A."/>
        </authorList>
    </citation>
    <scope>NUCLEOTIDE SEQUENCE [LARGE SCALE GENOMIC DNA]</scope>
    <source>
        <strain evidence="6">COT-109 OH1386</strain>
    </source>
</reference>
<dbReference type="Gene3D" id="1.10.4040.10">
    <property type="entry name" value="Penicillinase repressor domain"/>
    <property type="match status" value="1"/>
</dbReference>
<sequence length="132" mass="14878">MNKTEYKKSFLNGLSALEEDFVRALWAVERGEISDILDKMEHSSTPYTTVASIAQKLERKGYVKRVGKKRGFVYAATVSEDDYCSKTVGYLVSNFFTGSYKGLIQHFASEGKVSAEDLQEILKMIEEGNTQE</sequence>
<dbReference type="Proteomes" id="UP000030125">
    <property type="component" value="Unassembled WGS sequence"/>
</dbReference>
<dbReference type="OrthoDB" id="1098508at2"/>
<evidence type="ECO:0000256" key="2">
    <source>
        <dbReference type="ARBA" id="ARBA00023015"/>
    </source>
</evidence>
<keyword evidence="6" id="KW-1185">Reference proteome</keyword>
<keyword evidence="2" id="KW-0805">Transcription regulation</keyword>
<comment type="similarity">
    <text evidence="1">Belongs to the BlaI transcriptional regulatory family.</text>
</comment>
<dbReference type="PIRSF" id="PIRSF019455">
    <property type="entry name" value="CopR_AtkY"/>
    <property type="match status" value="1"/>
</dbReference>
<dbReference type="Gene3D" id="1.10.10.10">
    <property type="entry name" value="Winged helix-like DNA-binding domain superfamily/Winged helix DNA-binding domain"/>
    <property type="match status" value="1"/>
</dbReference>
<evidence type="ECO:0000313" key="6">
    <source>
        <dbReference type="Proteomes" id="UP000030125"/>
    </source>
</evidence>
<name>A0A0A2ELL3_PORCN</name>
<dbReference type="STRING" id="36874.HQ34_05580"/>
<proteinExistence type="inferred from homology"/>
<evidence type="ECO:0000256" key="4">
    <source>
        <dbReference type="ARBA" id="ARBA00023163"/>
    </source>
</evidence>
<dbReference type="AlphaFoldDB" id="A0A0A2ELL3"/>
<dbReference type="EMBL" id="JQJD01000047">
    <property type="protein sequence ID" value="KGN79751.1"/>
    <property type="molecule type" value="Genomic_DNA"/>
</dbReference>
<evidence type="ECO:0000256" key="1">
    <source>
        <dbReference type="ARBA" id="ARBA00011046"/>
    </source>
</evidence>
<dbReference type="InterPro" id="IPR005650">
    <property type="entry name" value="BlaI_family"/>
</dbReference>
<dbReference type="InterPro" id="IPR036390">
    <property type="entry name" value="WH_DNA-bd_sf"/>
</dbReference>
<evidence type="ECO:0000313" key="5">
    <source>
        <dbReference type="EMBL" id="KGN79751.1"/>
    </source>
</evidence>
<dbReference type="eggNOG" id="COG3682">
    <property type="taxonomic scope" value="Bacteria"/>
</dbReference>
<dbReference type="Pfam" id="PF03965">
    <property type="entry name" value="Penicillinase_R"/>
    <property type="match status" value="1"/>
</dbReference>